<feature type="short sequence motif" description="'HIGH' region" evidence="12">
    <location>
        <begin position="45"/>
        <end position="55"/>
    </location>
</feature>
<evidence type="ECO:0000256" key="8">
    <source>
        <dbReference type="ARBA" id="ARBA00023054"/>
    </source>
</evidence>
<keyword evidence="8 12" id="KW-0175">Coiled coil</keyword>
<dbReference type="SUPFAM" id="SSF50677">
    <property type="entry name" value="ValRS/IleRS/LeuRS editing domain"/>
    <property type="match status" value="1"/>
</dbReference>
<keyword evidence="17" id="KW-1185">Reference proteome</keyword>
<keyword evidence="3 12" id="KW-0963">Cytoplasm</keyword>
<keyword evidence="5 12" id="KW-0547">Nucleotide-binding</keyword>
<dbReference type="NCBIfam" id="TIGR00422">
    <property type="entry name" value="valS"/>
    <property type="match status" value="1"/>
</dbReference>
<evidence type="ECO:0000256" key="4">
    <source>
        <dbReference type="ARBA" id="ARBA00022598"/>
    </source>
</evidence>
<dbReference type="CDD" id="cd00817">
    <property type="entry name" value="ValRS_core"/>
    <property type="match status" value="1"/>
</dbReference>
<dbReference type="RefSeq" id="WP_307904905.1">
    <property type="nucleotide sequence ID" value="NZ_AP027059.1"/>
</dbReference>
<dbReference type="InterPro" id="IPR002300">
    <property type="entry name" value="aa-tRNA-synth_Ia"/>
</dbReference>
<feature type="binding site" evidence="12">
    <location>
        <position position="528"/>
    </location>
    <ligand>
        <name>ATP</name>
        <dbReference type="ChEBI" id="CHEBI:30616"/>
    </ligand>
</feature>
<dbReference type="HAMAP" id="MF_02004">
    <property type="entry name" value="Val_tRNA_synth_type1"/>
    <property type="match status" value="1"/>
</dbReference>
<dbReference type="GO" id="GO:0006438">
    <property type="term" value="P:valyl-tRNA aminoacylation"/>
    <property type="evidence" value="ECO:0007669"/>
    <property type="project" value="UniProtKB-UniRule"/>
</dbReference>
<keyword evidence="6 12" id="KW-0067">ATP-binding</keyword>
<dbReference type="FunFam" id="1.10.730.10:FF:000014">
    <property type="entry name" value="Valine--tRNA ligase"/>
    <property type="match status" value="1"/>
</dbReference>
<comment type="catalytic activity">
    <reaction evidence="10 12">
        <text>tRNA(Val) + L-valine + ATP = L-valyl-tRNA(Val) + AMP + diphosphate</text>
        <dbReference type="Rhea" id="RHEA:10704"/>
        <dbReference type="Rhea" id="RHEA-COMP:9672"/>
        <dbReference type="Rhea" id="RHEA-COMP:9708"/>
        <dbReference type="ChEBI" id="CHEBI:30616"/>
        <dbReference type="ChEBI" id="CHEBI:33019"/>
        <dbReference type="ChEBI" id="CHEBI:57762"/>
        <dbReference type="ChEBI" id="CHEBI:78442"/>
        <dbReference type="ChEBI" id="CHEBI:78537"/>
        <dbReference type="ChEBI" id="CHEBI:456215"/>
        <dbReference type="EC" id="6.1.1.9"/>
    </reaction>
</comment>
<dbReference type="SUPFAM" id="SSF47323">
    <property type="entry name" value="Anticodon-binding domain of a subclass of class I aminoacyl-tRNA synthetases"/>
    <property type="match status" value="1"/>
</dbReference>
<evidence type="ECO:0000256" key="10">
    <source>
        <dbReference type="ARBA" id="ARBA00047552"/>
    </source>
</evidence>
<proteinExistence type="inferred from homology"/>
<evidence type="ECO:0000259" key="14">
    <source>
        <dbReference type="Pfam" id="PF08264"/>
    </source>
</evidence>
<dbReference type="NCBIfam" id="NF004349">
    <property type="entry name" value="PRK05729.1"/>
    <property type="match status" value="1"/>
</dbReference>
<dbReference type="PRINTS" id="PR00986">
    <property type="entry name" value="TRNASYNTHVAL"/>
</dbReference>
<evidence type="ECO:0000256" key="1">
    <source>
        <dbReference type="ARBA" id="ARBA00004496"/>
    </source>
</evidence>
<evidence type="ECO:0000256" key="2">
    <source>
        <dbReference type="ARBA" id="ARBA00011245"/>
    </source>
</evidence>
<comment type="subunit">
    <text evidence="2 12">Monomer.</text>
</comment>
<name>A0AAU9DV40_9FUSO</name>
<dbReference type="SUPFAM" id="SSF52374">
    <property type="entry name" value="Nucleotidylyl transferase"/>
    <property type="match status" value="1"/>
</dbReference>
<comment type="domain">
    <text evidence="12">ValRS has two distinct active sites: one for aminoacylation and one for editing. The misactivated threonine is translocated from the active site to the editing site.</text>
</comment>
<dbReference type="InterPro" id="IPR001412">
    <property type="entry name" value="aa-tRNA-synth_I_CS"/>
</dbReference>
<gene>
    <name evidence="12 16" type="primary">valS</name>
    <name evidence="16" type="ORF">HLVA_05350</name>
</gene>
<dbReference type="InterPro" id="IPR037118">
    <property type="entry name" value="Val-tRNA_synth_C_sf"/>
</dbReference>
<dbReference type="Gene3D" id="3.40.50.620">
    <property type="entry name" value="HUPs"/>
    <property type="match status" value="2"/>
</dbReference>
<evidence type="ECO:0000259" key="15">
    <source>
        <dbReference type="Pfam" id="PF10458"/>
    </source>
</evidence>
<dbReference type="InterPro" id="IPR013155">
    <property type="entry name" value="M/V/L/I-tRNA-synth_anticd-bd"/>
</dbReference>
<dbReference type="GO" id="GO:0002161">
    <property type="term" value="F:aminoacyl-tRNA deacylase activity"/>
    <property type="evidence" value="ECO:0007669"/>
    <property type="project" value="InterPro"/>
</dbReference>
<comment type="subcellular location">
    <subcellularLocation>
        <location evidence="1 12">Cytoplasm</location>
    </subcellularLocation>
</comment>
<dbReference type="FunFam" id="3.40.50.620:FF:000098">
    <property type="entry name" value="Valine--tRNA ligase"/>
    <property type="match status" value="1"/>
</dbReference>
<feature type="domain" description="Valyl-tRNA synthetase tRNA-binding arm" evidence="15">
    <location>
        <begin position="816"/>
        <end position="880"/>
    </location>
</feature>
<dbReference type="Pfam" id="PF10458">
    <property type="entry name" value="Val_tRNA-synt_C"/>
    <property type="match status" value="1"/>
</dbReference>
<dbReference type="InterPro" id="IPR033705">
    <property type="entry name" value="Anticodon_Ia_Val"/>
</dbReference>
<dbReference type="Gene3D" id="1.10.287.380">
    <property type="entry name" value="Valyl-tRNA synthetase, C-terminal domain"/>
    <property type="match status" value="1"/>
</dbReference>
<comment type="function">
    <text evidence="12">Catalyzes the attachment of valine to tRNA(Val). As ValRS can inadvertently accommodate and process structurally similar amino acids such as threonine, to avoid such errors, it has a 'posttransfer' editing activity that hydrolyzes mischarged Thr-tRNA(Val) in a tRNA-dependent manner.</text>
</comment>
<dbReference type="InterPro" id="IPR014729">
    <property type="entry name" value="Rossmann-like_a/b/a_fold"/>
</dbReference>
<dbReference type="Pfam" id="PF00133">
    <property type="entry name" value="tRNA-synt_1"/>
    <property type="match status" value="1"/>
</dbReference>
<organism evidence="16 17">
    <name type="scientific">Haliovirga abyssi</name>
    <dbReference type="NCBI Taxonomy" id="2996794"/>
    <lineage>
        <taxon>Bacteria</taxon>
        <taxon>Fusobacteriati</taxon>
        <taxon>Fusobacteriota</taxon>
        <taxon>Fusobacteriia</taxon>
        <taxon>Fusobacteriales</taxon>
        <taxon>Haliovirgaceae</taxon>
        <taxon>Haliovirga</taxon>
    </lineage>
</organism>
<dbReference type="EC" id="6.1.1.9" evidence="12"/>
<dbReference type="InterPro" id="IPR009080">
    <property type="entry name" value="tRNAsynth_Ia_anticodon-bd"/>
</dbReference>
<evidence type="ECO:0000313" key="16">
    <source>
        <dbReference type="EMBL" id="BDU49966.1"/>
    </source>
</evidence>
<evidence type="ECO:0000256" key="7">
    <source>
        <dbReference type="ARBA" id="ARBA00022917"/>
    </source>
</evidence>
<evidence type="ECO:0000256" key="12">
    <source>
        <dbReference type="HAMAP-Rule" id="MF_02004"/>
    </source>
</evidence>
<dbReference type="Proteomes" id="UP001321582">
    <property type="component" value="Chromosome"/>
</dbReference>
<dbReference type="InterPro" id="IPR002303">
    <property type="entry name" value="Valyl-tRNA_ligase"/>
</dbReference>
<dbReference type="FunFam" id="3.40.50.620:FF:000032">
    <property type="entry name" value="Valine--tRNA ligase"/>
    <property type="match status" value="1"/>
</dbReference>
<dbReference type="FunFam" id="3.90.740.10:FF:000005">
    <property type="entry name" value="Valine--tRNA ligase, mitochondrial"/>
    <property type="match status" value="1"/>
</dbReference>
<evidence type="ECO:0000259" key="13">
    <source>
        <dbReference type="Pfam" id="PF00133"/>
    </source>
</evidence>
<evidence type="ECO:0000256" key="6">
    <source>
        <dbReference type="ARBA" id="ARBA00022840"/>
    </source>
</evidence>
<protein>
    <recommendedName>
        <fullName evidence="12">Valine--tRNA ligase</fullName>
        <ecNumber evidence="12">6.1.1.9</ecNumber>
    </recommendedName>
    <alternativeName>
        <fullName evidence="12">Valyl-tRNA synthetase</fullName>
        <shortName evidence="12">ValRS</shortName>
    </alternativeName>
</protein>
<reference evidence="16 17" key="1">
    <citation type="submission" date="2022-11" db="EMBL/GenBank/DDBJ databases">
        <title>Haliovirga abyssi gen. nov., sp. nov., a mesophilic fermentative bacterium isolated from the Iheya North hydrothermal field and the proposal of Haliovirgaceae fam. nov.</title>
        <authorList>
            <person name="Miyazaki U."/>
            <person name="Tame A."/>
            <person name="Miyazaki J."/>
            <person name="Takai K."/>
            <person name="Sawayama S."/>
            <person name="Kitajima M."/>
            <person name="Okamoto A."/>
            <person name="Nakagawa S."/>
        </authorList>
    </citation>
    <scope>NUCLEOTIDE SEQUENCE [LARGE SCALE GENOMIC DNA]</scope>
    <source>
        <strain evidence="16 17">IC12</strain>
    </source>
</reference>
<dbReference type="PANTHER" id="PTHR11946">
    <property type="entry name" value="VALYL-TRNA SYNTHETASES"/>
    <property type="match status" value="1"/>
</dbReference>
<dbReference type="AlphaFoldDB" id="A0AAU9DV40"/>
<dbReference type="KEGG" id="haby:HLVA_05350"/>
<feature type="short sequence motif" description="'KMSKS' region" evidence="12">
    <location>
        <begin position="525"/>
        <end position="529"/>
    </location>
</feature>
<dbReference type="Pfam" id="PF08264">
    <property type="entry name" value="Anticodon_1"/>
    <property type="match status" value="1"/>
</dbReference>
<accession>A0AAU9DV40</accession>
<keyword evidence="4 12" id="KW-0436">Ligase</keyword>
<sequence>MSNLEGKYSPKDIEEKWYKTWEENGYFHTEPKEGQPKYTVVIPPPNVTGVLHIGHVLNNSIQDTLIRWKRMQGFNTLWMPGTDHAGIATQNKVERKLAEEGKTREDIGREKFIEEVWDWKEKHGGIITKQLRRLGASLDWDRERFTMDDKLADSVKEIFVKLYKDEMIYQGEYIVNWCPRCGTALSDDEVEHEDLGSFLWEIKYPIKDSDEFIVVATTRPETMFGDTGIAVNPNDERYKHLIGKKVILPIVNREIPIIADDYVDLEFGTGIVKMTPAHDPNDFKIGLKHNLEFINVLNENGTMNENATSEYEGMDRFEAREKVLADLKDRKLFVGEKKINHSVGHCYRCNTVIEPRVSKQWFVKMGPLAERAIEVVKNGKVKILPEKWEKVYYNWLDNIRDWCISRQIWWGHRIPAYYCESCGEMVVSKEAPHSCPKCGGEKFRQETDVLDTWFSSWLWPFSTLGWPENTEELKYYYPTDTLVTGADILFFWVARMIMAGLYVMDEIPFENVFLHGIVRDEQGRKMSKSLGNSPDPIEVINKHGADALRFSMLYNTSQGQDVFYSEKLIEMGSNFANKIWNVSKFVLMNLEGFSPADLDVDNLEFELADNWILSKLNQTILEVNRHLEKFALNDAAKEIYEFLWRDFCDWYVEIAKERLYKAQTNNEKETAQFVSWYVLEQGLRLLHPFMPFITEEIWQTLPGTGETIMLSDYPEANPEMISITVDKNFDFIQRVIRAIRNIRTEMNISLGKKLTGIFKSSDGEEEVTLEQNKKYLIKLANLDETLISCEIEKPEMASVAVVDNTEIFIPLDGVIDLEEEKEKLKKEILKFEKELDRVTKKLSNEKFLGKAPADIVEKEKNKEKEFIEKLDKLKKSLEEIL</sequence>
<feature type="coiled-coil region" evidence="12">
    <location>
        <begin position="814"/>
        <end position="876"/>
    </location>
</feature>
<keyword evidence="7 12" id="KW-0648">Protein biosynthesis</keyword>
<dbReference type="GO" id="GO:0004832">
    <property type="term" value="F:valine-tRNA ligase activity"/>
    <property type="evidence" value="ECO:0007669"/>
    <property type="project" value="UniProtKB-UniRule"/>
</dbReference>
<dbReference type="InterPro" id="IPR010978">
    <property type="entry name" value="tRNA-bd_arm"/>
</dbReference>
<dbReference type="GO" id="GO:0005829">
    <property type="term" value="C:cytosol"/>
    <property type="evidence" value="ECO:0007669"/>
    <property type="project" value="TreeGrafter"/>
</dbReference>
<dbReference type="GO" id="GO:0005524">
    <property type="term" value="F:ATP binding"/>
    <property type="evidence" value="ECO:0007669"/>
    <property type="project" value="UniProtKB-UniRule"/>
</dbReference>
<evidence type="ECO:0000256" key="11">
    <source>
        <dbReference type="ARBA" id="ARBA00060830"/>
    </source>
</evidence>
<evidence type="ECO:0000313" key="17">
    <source>
        <dbReference type="Proteomes" id="UP001321582"/>
    </source>
</evidence>
<keyword evidence="9 12" id="KW-0030">Aminoacyl-tRNA synthetase</keyword>
<comment type="similarity">
    <text evidence="11 12">Belongs to the class-I aminoacyl-tRNA synthetase family. ValS type 1 subfamily.</text>
</comment>
<dbReference type="PROSITE" id="PS00178">
    <property type="entry name" value="AA_TRNA_LIGASE_I"/>
    <property type="match status" value="1"/>
</dbReference>
<evidence type="ECO:0000256" key="9">
    <source>
        <dbReference type="ARBA" id="ARBA00023146"/>
    </source>
</evidence>
<feature type="domain" description="Aminoacyl-tRNA synthetase class Ia" evidence="13">
    <location>
        <begin position="16"/>
        <end position="562"/>
    </location>
</feature>
<dbReference type="CDD" id="cd07962">
    <property type="entry name" value="Anticodon_Ia_Val"/>
    <property type="match status" value="1"/>
</dbReference>
<dbReference type="EMBL" id="AP027059">
    <property type="protein sequence ID" value="BDU49966.1"/>
    <property type="molecule type" value="Genomic_DNA"/>
</dbReference>
<dbReference type="PANTHER" id="PTHR11946:SF93">
    <property type="entry name" value="VALINE--TRNA LIGASE, CHLOROPLASTIC_MITOCHONDRIAL 2"/>
    <property type="match status" value="1"/>
</dbReference>
<dbReference type="InterPro" id="IPR019499">
    <property type="entry name" value="Val-tRNA_synth_tRNA-bd"/>
</dbReference>
<evidence type="ECO:0000256" key="3">
    <source>
        <dbReference type="ARBA" id="ARBA00022490"/>
    </source>
</evidence>
<evidence type="ECO:0000256" key="5">
    <source>
        <dbReference type="ARBA" id="ARBA00022741"/>
    </source>
</evidence>
<comment type="domain">
    <text evidence="12">The C-terminal coiled-coil domain is crucial for aminoacylation activity.</text>
</comment>
<dbReference type="InterPro" id="IPR009008">
    <property type="entry name" value="Val/Leu/Ile-tRNA-synth_edit"/>
</dbReference>
<dbReference type="SUPFAM" id="SSF46589">
    <property type="entry name" value="tRNA-binding arm"/>
    <property type="match status" value="1"/>
</dbReference>
<dbReference type="Gene3D" id="1.10.730.10">
    <property type="entry name" value="Isoleucyl-tRNA Synthetase, Domain 1"/>
    <property type="match status" value="1"/>
</dbReference>
<dbReference type="FunFam" id="1.10.287.380:FF:000001">
    <property type="entry name" value="Valine--tRNA ligase"/>
    <property type="match status" value="1"/>
</dbReference>
<feature type="domain" description="Methionyl/Valyl/Leucyl/Isoleucyl-tRNA synthetase anticodon-binding" evidence="14">
    <location>
        <begin position="609"/>
        <end position="754"/>
    </location>
</feature>